<keyword evidence="3" id="KW-1185">Reference proteome</keyword>
<dbReference type="PANTHER" id="PTHR44329">
    <property type="entry name" value="SERINE/THREONINE-PROTEIN KINASE TNNI3K-RELATED"/>
    <property type="match status" value="1"/>
</dbReference>
<evidence type="ECO:0000313" key="2">
    <source>
        <dbReference type="EMBL" id="KZO92459.1"/>
    </source>
</evidence>
<sequence length="347" mass="39267">MSVIDDRSPSTGPLDCVQCSTRIDACIAIVINHAVQHAQDWASACHIYTVFPIGMNFNEQIQIDHSPESLYSTRTARVYRAEHKGRGLVAVKILWENAAPGRLLQLTIRESWTWSQLHHDHIVPLWGVADVSQIATGFGFEPQLCMISPWMIEGNIMGFLKRNPDANRLRLVGHSVPQNKSSKAYLTNQLWDIVKGVDYLHSFKPHKIIHGDLKGQFSDSTTTAYRGNPRWLAFERLDPVKFGAINAQDAHSTQSDVFEMMRTFLQVLTGQEPFHDITNEMAVINKVHQGSNPLRPSGPINGLNEAMWNLMVLSWNHDRMERPSLSVIWETMETFVLEDALLVGYIS</sequence>
<accession>A0A167IAR6</accession>
<dbReference type="InterPro" id="IPR001245">
    <property type="entry name" value="Ser-Thr/Tyr_kinase_cat_dom"/>
</dbReference>
<dbReference type="AlphaFoldDB" id="A0A167IAR6"/>
<dbReference type="PROSITE" id="PS50011">
    <property type="entry name" value="PROTEIN_KINASE_DOM"/>
    <property type="match status" value="1"/>
</dbReference>
<name>A0A167IAR6_CALVF</name>
<dbReference type="Pfam" id="PF07714">
    <property type="entry name" value="PK_Tyr_Ser-Thr"/>
    <property type="match status" value="2"/>
</dbReference>
<protein>
    <submittedName>
        <fullName evidence="2">Kinase-like protein</fullName>
    </submittedName>
</protein>
<dbReference type="OrthoDB" id="4062651at2759"/>
<dbReference type="SUPFAM" id="SSF56112">
    <property type="entry name" value="Protein kinase-like (PK-like)"/>
    <property type="match status" value="1"/>
</dbReference>
<dbReference type="EMBL" id="KV417310">
    <property type="protein sequence ID" value="KZO92459.1"/>
    <property type="molecule type" value="Genomic_DNA"/>
</dbReference>
<dbReference type="GO" id="GO:0004674">
    <property type="term" value="F:protein serine/threonine kinase activity"/>
    <property type="evidence" value="ECO:0007669"/>
    <property type="project" value="TreeGrafter"/>
</dbReference>
<dbReference type="Proteomes" id="UP000076738">
    <property type="component" value="Unassembled WGS sequence"/>
</dbReference>
<gene>
    <name evidence="2" type="ORF">CALVIDRAFT_530119</name>
</gene>
<dbReference type="InterPro" id="IPR000719">
    <property type="entry name" value="Prot_kinase_dom"/>
</dbReference>
<dbReference type="InterPro" id="IPR051681">
    <property type="entry name" value="Ser/Thr_Kinases-Pseudokinases"/>
</dbReference>
<reference evidence="2 3" key="1">
    <citation type="journal article" date="2016" name="Mol. Biol. Evol.">
        <title>Comparative Genomics of Early-Diverging Mushroom-Forming Fungi Provides Insights into the Origins of Lignocellulose Decay Capabilities.</title>
        <authorList>
            <person name="Nagy L.G."/>
            <person name="Riley R."/>
            <person name="Tritt A."/>
            <person name="Adam C."/>
            <person name="Daum C."/>
            <person name="Floudas D."/>
            <person name="Sun H."/>
            <person name="Yadav J.S."/>
            <person name="Pangilinan J."/>
            <person name="Larsson K.H."/>
            <person name="Matsuura K."/>
            <person name="Barry K."/>
            <person name="Labutti K."/>
            <person name="Kuo R."/>
            <person name="Ohm R.A."/>
            <person name="Bhattacharya S.S."/>
            <person name="Shirouzu T."/>
            <person name="Yoshinaga Y."/>
            <person name="Martin F.M."/>
            <person name="Grigoriev I.V."/>
            <person name="Hibbett D.S."/>
        </authorList>
    </citation>
    <scope>NUCLEOTIDE SEQUENCE [LARGE SCALE GENOMIC DNA]</scope>
    <source>
        <strain evidence="2 3">TUFC12733</strain>
    </source>
</reference>
<proteinExistence type="predicted"/>
<keyword evidence="2" id="KW-0808">Transferase</keyword>
<dbReference type="STRING" id="1330018.A0A167IAR6"/>
<evidence type="ECO:0000313" key="3">
    <source>
        <dbReference type="Proteomes" id="UP000076738"/>
    </source>
</evidence>
<feature type="domain" description="Protein kinase" evidence="1">
    <location>
        <begin position="64"/>
        <end position="336"/>
    </location>
</feature>
<organism evidence="2 3">
    <name type="scientific">Calocera viscosa (strain TUFC12733)</name>
    <dbReference type="NCBI Taxonomy" id="1330018"/>
    <lineage>
        <taxon>Eukaryota</taxon>
        <taxon>Fungi</taxon>
        <taxon>Dikarya</taxon>
        <taxon>Basidiomycota</taxon>
        <taxon>Agaricomycotina</taxon>
        <taxon>Dacrymycetes</taxon>
        <taxon>Dacrymycetales</taxon>
        <taxon>Dacrymycetaceae</taxon>
        <taxon>Calocera</taxon>
    </lineage>
</organism>
<keyword evidence="2" id="KW-0418">Kinase</keyword>
<dbReference type="Gene3D" id="1.10.510.10">
    <property type="entry name" value="Transferase(Phosphotransferase) domain 1"/>
    <property type="match status" value="2"/>
</dbReference>
<evidence type="ECO:0000259" key="1">
    <source>
        <dbReference type="PROSITE" id="PS50011"/>
    </source>
</evidence>
<dbReference type="InterPro" id="IPR011009">
    <property type="entry name" value="Kinase-like_dom_sf"/>
</dbReference>
<dbReference type="GO" id="GO:0005524">
    <property type="term" value="F:ATP binding"/>
    <property type="evidence" value="ECO:0007669"/>
    <property type="project" value="InterPro"/>
</dbReference>